<evidence type="ECO:0000313" key="2">
    <source>
        <dbReference type="EMBL" id="MEF7616803.1"/>
    </source>
</evidence>
<dbReference type="PANTHER" id="PTHR30289:SF1">
    <property type="entry name" value="PEBP (PHOSPHATIDYLETHANOLAMINE-BINDING PROTEIN) FAMILY PROTEIN"/>
    <property type="match status" value="1"/>
</dbReference>
<dbReference type="InterPro" id="IPR036610">
    <property type="entry name" value="PEBP-like_sf"/>
</dbReference>
<dbReference type="Pfam" id="PF01161">
    <property type="entry name" value="PBP"/>
    <property type="match status" value="1"/>
</dbReference>
<dbReference type="SUPFAM" id="SSF49777">
    <property type="entry name" value="PEBP-like"/>
    <property type="match status" value="1"/>
</dbReference>
<dbReference type="EMBL" id="JAZIBG010000049">
    <property type="protein sequence ID" value="MEF7616803.1"/>
    <property type="molecule type" value="Genomic_DNA"/>
</dbReference>
<proteinExistence type="predicted"/>
<comment type="caution">
    <text evidence="2">The sequence shown here is derived from an EMBL/GenBank/DDBJ whole genome shotgun (WGS) entry which is preliminary data.</text>
</comment>
<dbReference type="InterPro" id="IPR008914">
    <property type="entry name" value="PEBP"/>
</dbReference>
<dbReference type="PANTHER" id="PTHR30289">
    <property type="entry name" value="UNCHARACTERIZED PROTEIN YBCL-RELATED"/>
    <property type="match status" value="1"/>
</dbReference>
<organism evidence="2 3">
    <name type="scientific">Aquincola agrisoli</name>
    <dbReference type="NCBI Taxonomy" id="3119538"/>
    <lineage>
        <taxon>Bacteria</taxon>
        <taxon>Pseudomonadati</taxon>
        <taxon>Pseudomonadota</taxon>
        <taxon>Betaproteobacteria</taxon>
        <taxon>Burkholderiales</taxon>
        <taxon>Sphaerotilaceae</taxon>
        <taxon>Aquincola</taxon>
    </lineage>
</organism>
<dbReference type="RefSeq" id="WP_332292399.1">
    <property type="nucleotide sequence ID" value="NZ_JAZIBG010000049.1"/>
</dbReference>
<dbReference type="CDD" id="cd00865">
    <property type="entry name" value="PEBP_bact_arch"/>
    <property type="match status" value="1"/>
</dbReference>
<dbReference type="Gene3D" id="3.90.280.10">
    <property type="entry name" value="PEBP-like"/>
    <property type="match status" value="1"/>
</dbReference>
<feature type="region of interest" description="Disordered" evidence="1">
    <location>
        <begin position="190"/>
        <end position="211"/>
    </location>
</feature>
<dbReference type="Proteomes" id="UP001336250">
    <property type="component" value="Unassembled WGS sequence"/>
</dbReference>
<feature type="compositionally biased region" description="Low complexity" evidence="1">
    <location>
        <begin position="195"/>
        <end position="211"/>
    </location>
</feature>
<protein>
    <submittedName>
        <fullName evidence="2">YbhB/YbcL family Raf kinase inhibitor-like protein</fullName>
    </submittedName>
</protein>
<keyword evidence="2" id="KW-0649">Protein kinase inhibitor</keyword>
<sequence>MLENLPGAVGHVLRHQRAGLDQIVFHQTPLRPGMAALEVGSLAFADHAPIPARYTADGEGLSPPLHWRGVPASAASVLLIVEDADAPTPHPLVHAIVVDLACDACALAEGALDSPDHDGTGVHSGRHSLLGSGWLPPDPPPGHGTHRYAFQVFALAAGDPFSDKPGREEVLNALASRALASGCLIGTYARPDGSQPADAPAPAVGGQVAPQ</sequence>
<dbReference type="AlphaFoldDB" id="A0AAW9QKY3"/>
<name>A0AAW9QKY3_9BURK</name>
<reference evidence="2 3" key="1">
    <citation type="submission" date="2024-02" db="EMBL/GenBank/DDBJ databases">
        <title>Genome sequence of Aquincola sp. MAHUQ-54.</title>
        <authorList>
            <person name="Huq M.A."/>
        </authorList>
    </citation>
    <scope>NUCLEOTIDE SEQUENCE [LARGE SCALE GENOMIC DNA]</scope>
    <source>
        <strain evidence="2 3">MAHUQ-54</strain>
    </source>
</reference>
<dbReference type="NCBIfam" id="TIGR00481">
    <property type="entry name" value="YbhB/YbcL family Raf kinase inhibitor-like protein"/>
    <property type="match status" value="1"/>
</dbReference>
<keyword evidence="3" id="KW-1185">Reference proteome</keyword>
<evidence type="ECO:0000256" key="1">
    <source>
        <dbReference type="SAM" id="MobiDB-lite"/>
    </source>
</evidence>
<accession>A0AAW9QKY3</accession>
<dbReference type="InterPro" id="IPR005247">
    <property type="entry name" value="YbhB_YbcL/LppC-like"/>
</dbReference>
<gene>
    <name evidence="2" type="ORF">V4F39_23010</name>
</gene>
<dbReference type="GO" id="GO:0004860">
    <property type="term" value="F:protein kinase inhibitor activity"/>
    <property type="evidence" value="ECO:0007669"/>
    <property type="project" value="UniProtKB-KW"/>
</dbReference>
<evidence type="ECO:0000313" key="3">
    <source>
        <dbReference type="Proteomes" id="UP001336250"/>
    </source>
</evidence>
<feature type="region of interest" description="Disordered" evidence="1">
    <location>
        <begin position="117"/>
        <end position="142"/>
    </location>
</feature>